<dbReference type="AlphaFoldDB" id="A0AB34GDL6"/>
<organism evidence="2 3">
    <name type="scientific">Eschrichtius robustus</name>
    <name type="common">California gray whale</name>
    <name type="synonym">Eschrichtius gibbosus</name>
    <dbReference type="NCBI Taxonomy" id="9764"/>
    <lineage>
        <taxon>Eukaryota</taxon>
        <taxon>Metazoa</taxon>
        <taxon>Chordata</taxon>
        <taxon>Craniata</taxon>
        <taxon>Vertebrata</taxon>
        <taxon>Euteleostomi</taxon>
        <taxon>Mammalia</taxon>
        <taxon>Eutheria</taxon>
        <taxon>Laurasiatheria</taxon>
        <taxon>Artiodactyla</taxon>
        <taxon>Whippomorpha</taxon>
        <taxon>Cetacea</taxon>
        <taxon>Mysticeti</taxon>
        <taxon>Eschrichtiidae</taxon>
        <taxon>Eschrichtius</taxon>
    </lineage>
</organism>
<proteinExistence type="predicted"/>
<dbReference type="Proteomes" id="UP001159641">
    <property type="component" value="Unassembled WGS sequence"/>
</dbReference>
<feature type="compositionally biased region" description="Low complexity" evidence="1">
    <location>
        <begin position="169"/>
        <end position="184"/>
    </location>
</feature>
<dbReference type="EMBL" id="JAIQCJ010002289">
    <property type="protein sequence ID" value="KAJ8777794.1"/>
    <property type="molecule type" value="Genomic_DNA"/>
</dbReference>
<sequence length="389" mass="40935">MRSLQGPYWVIFSQLARFRRRVPVATGSSPRSAGVRTSSLAVGRQASPPGCPPKSLLQLISPAALTLWSPGTGCAPPGSFYGPNRAASTEKPPPPRSQAELRAGRRGRGRELGVEERLDWAGEGARREERREEGAEPGEPPPREEGEEAGCFLAHSRPASVTHSAGKLPGPARDPGAAAADQGGIRTSLETRPGGSWKAAVPGRGPASGRDLDLGRAASPAAPPPRMALATALRLGSRGPLPQRPRHVAKLHGSSGSGLVLEDPARAARLGRRPVTVRAGACRPYLLPEGRPFEVFRVKRRSTRTEPEENNQGHGSDWGVHAAGQPPWLPPRAQLPPAGDTCVAIRPRSPSRAGSSQEGVGEGSAHGRTTAPAAARADAPERLRLLDEV</sequence>
<feature type="region of interest" description="Disordered" evidence="1">
    <location>
        <begin position="299"/>
        <end position="389"/>
    </location>
</feature>
<feature type="compositionally biased region" description="Basic and acidic residues" evidence="1">
    <location>
        <begin position="378"/>
        <end position="389"/>
    </location>
</feature>
<accession>A0AB34GDL6</accession>
<feature type="region of interest" description="Disordered" evidence="1">
    <location>
        <begin position="79"/>
        <end position="261"/>
    </location>
</feature>
<protein>
    <submittedName>
        <fullName evidence="2">Uncharacterized protein</fullName>
    </submittedName>
</protein>
<evidence type="ECO:0000256" key="1">
    <source>
        <dbReference type="SAM" id="MobiDB-lite"/>
    </source>
</evidence>
<evidence type="ECO:0000313" key="2">
    <source>
        <dbReference type="EMBL" id="KAJ8777794.1"/>
    </source>
</evidence>
<name>A0AB34GDL6_ESCRO</name>
<gene>
    <name evidence="2" type="ORF">J1605_014147</name>
</gene>
<feature type="compositionally biased region" description="Polar residues" evidence="1">
    <location>
        <begin position="26"/>
        <end position="40"/>
    </location>
</feature>
<evidence type="ECO:0000313" key="3">
    <source>
        <dbReference type="Proteomes" id="UP001159641"/>
    </source>
</evidence>
<feature type="region of interest" description="Disordered" evidence="1">
    <location>
        <begin position="26"/>
        <end position="49"/>
    </location>
</feature>
<reference evidence="2 3" key="1">
    <citation type="submission" date="2022-11" db="EMBL/GenBank/DDBJ databases">
        <title>Whole genome sequence of Eschrichtius robustus ER-17-0199.</title>
        <authorList>
            <person name="Bruniche-Olsen A."/>
            <person name="Black A.N."/>
            <person name="Fields C.J."/>
            <person name="Walden K."/>
            <person name="Dewoody J.A."/>
        </authorList>
    </citation>
    <scope>NUCLEOTIDE SEQUENCE [LARGE SCALE GENOMIC DNA]</scope>
    <source>
        <strain evidence="2">ER-17-0199</strain>
        <tissue evidence="2">Blubber</tissue>
    </source>
</reference>
<keyword evidence="3" id="KW-1185">Reference proteome</keyword>
<feature type="compositionally biased region" description="Low complexity" evidence="1">
    <location>
        <begin position="368"/>
        <end position="377"/>
    </location>
</feature>
<comment type="caution">
    <text evidence="2">The sequence shown here is derived from an EMBL/GenBank/DDBJ whole genome shotgun (WGS) entry which is preliminary data.</text>
</comment>
<feature type="compositionally biased region" description="Basic and acidic residues" evidence="1">
    <location>
        <begin position="109"/>
        <end position="134"/>
    </location>
</feature>